<dbReference type="Proteomes" id="UP000219285">
    <property type="component" value="Chromosome"/>
</dbReference>
<keyword evidence="4 5" id="KW-0811">Translocation</keyword>
<dbReference type="GO" id="GO:0051262">
    <property type="term" value="P:protein tetramerization"/>
    <property type="evidence" value="ECO:0007669"/>
    <property type="project" value="InterPro"/>
</dbReference>
<comment type="similarity">
    <text evidence="1 5">Belongs to the SecB family.</text>
</comment>
<keyword evidence="3 5" id="KW-0653">Protein transport</keyword>
<dbReference type="RefSeq" id="WP_075608167.1">
    <property type="nucleotide sequence ID" value="NZ_CP052766.1"/>
</dbReference>
<dbReference type="PANTHER" id="PTHR36918">
    <property type="match status" value="1"/>
</dbReference>
<dbReference type="AlphaFoldDB" id="A0A6M4MBX7"/>
<organism evidence="6 7">
    <name type="scientific">Alteromonas pelagimontana</name>
    <dbReference type="NCBI Taxonomy" id="1858656"/>
    <lineage>
        <taxon>Bacteria</taxon>
        <taxon>Pseudomonadati</taxon>
        <taxon>Pseudomonadota</taxon>
        <taxon>Gammaproteobacteria</taxon>
        <taxon>Alteromonadales</taxon>
        <taxon>Alteromonadaceae</taxon>
        <taxon>Alteromonas/Salinimonas group</taxon>
        <taxon>Alteromonas</taxon>
    </lineage>
</organism>
<dbReference type="GO" id="GO:0005737">
    <property type="term" value="C:cytoplasm"/>
    <property type="evidence" value="ECO:0007669"/>
    <property type="project" value="UniProtKB-SubCell"/>
</dbReference>
<keyword evidence="5" id="KW-0963">Cytoplasm</keyword>
<evidence type="ECO:0000313" key="6">
    <source>
        <dbReference type="EMBL" id="QJR80527.1"/>
    </source>
</evidence>
<dbReference type="PRINTS" id="PR01594">
    <property type="entry name" value="SECBCHAPRONE"/>
</dbReference>
<name>A0A6M4MBX7_9ALTE</name>
<keyword evidence="7" id="KW-1185">Reference proteome</keyword>
<dbReference type="NCBIfam" id="TIGR00809">
    <property type="entry name" value="secB"/>
    <property type="match status" value="1"/>
</dbReference>
<dbReference type="NCBIfam" id="NF004393">
    <property type="entry name" value="PRK05751.1-4"/>
    <property type="match status" value="1"/>
</dbReference>
<evidence type="ECO:0000256" key="3">
    <source>
        <dbReference type="ARBA" id="ARBA00022927"/>
    </source>
</evidence>
<proteinExistence type="inferred from homology"/>
<dbReference type="Pfam" id="PF02556">
    <property type="entry name" value="SecB"/>
    <property type="match status" value="1"/>
</dbReference>
<dbReference type="EMBL" id="CP052766">
    <property type="protein sequence ID" value="QJR80527.1"/>
    <property type="molecule type" value="Genomic_DNA"/>
</dbReference>
<keyword evidence="5" id="KW-0143">Chaperone</keyword>
<accession>A0A6M4MBX7</accession>
<comment type="subunit">
    <text evidence="5">Homotetramer, a dimer of dimers. One homotetramer interacts with 1 SecA dimer.</text>
</comment>
<gene>
    <name evidence="5 6" type="primary">secB</name>
    <name evidence="6" type="ORF">CA267_006930</name>
</gene>
<protein>
    <recommendedName>
        <fullName evidence="5">Protein-export protein SecB</fullName>
    </recommendedName>
</protein>
<dbReference type="GO" id="GO:0015031">
    <property type="term" value="P:protein transport"/>
    <property type="evidence" value="ECO:0007669"/>
    <property type="project" value="UniProtKB-UniRule"/>
</dbReference>
<dbReference type="Gene3D" id="3.10.420.10">
    <property type="entry name" value="SecB-like"/>
    <property type="match status" value="1"/>
</dbReference>
<comment type="subcellular location">
    <subcellularLocation>
        <location evidence="5">Cytoplasm</location>
    </subcellularLocation>
</comment>
<dbReference type="PANTHER" id="PTHR36918:SF1">
    <property type="entry name" value="PROTEIN-EXPORT PROTEIN SECB"/>
    <property type="match status" value="1"/>
</dbReference>
<dbReference type="SUPFAM" id="SSF54611">
    <property type="entry name" value="SecB-like"/>
    <property type="match status" value="1"/>
</dbReference>
<dbReference type="InterPro" id="IPR035958">
    <property type="entry name" value="SecB-like_sf"/>
</dbReference>
<dbReference type="InterPro" id="IPR003708">
    <property type="entry name" value="SecB"/>
</dbReference>
<dbReference type="GO" id="GO:0006457">
    <property type="term" value="P:protein folding"/>
    <property type="evidence" value="ECO:0007669"/>
    <property type="project" value="UniProtKB-UniRule"/>
</dbReference>
<sequence length="170" mass="18760">MADENQTTNGSAAAQQAQAPQFNIQRIYVKDISFESPNAPAIFTKEYKPEIKLDLDTTTNKVDENMYEVVLSVTVTASIGEETAFLCEVQQAGIFGIGDMPDQNKAHTLGSFCPNMLFPYARETISNLVNRGTFPPLNLTPVNFDAIFAAYMQKRAQQGQEGQQPQTLDS</sequence>
<keyword evidence="2 5" id="KW-0813">Transport</keyword>
<dbReference type="KEGG" id="apel:CA267_006930"/>
<dbReference type="HAMAP" id="MF_00821">
    <property type="entry name" value="SecB"/>
    <property type="match status" value="1"/>
</dbReference>
<evidence type="ECO:0000256" key="2">
    <source>
        <dbReference type="ARBA" id="ARBA00022448"/>
    </source>
</evidence>
<dbReference type="OrthoDB" id="9795145at2"/>
<reference evidence="7" key="1">
    <citation type="submission" date="2014-12" db="EMBL/GenBank/DDBJ databases">
        <title>Complete genome sequence of a multi-drug resistant Klebsiella pneumoniae.</title>
        <authorList>
            <person name="Hua X."/>
            <person name="Chen Q."/>
            <person name="Li X."/>
            <person name="Feng Y."/>
            <person name="Ruan Z."/>
            <person name="Yu Y."/>
        </authorList>
    </citation>
    <scope>NUCLEOTIDE SEQUENCE [LARGE SCALE GENOMIC DNA]</scope>
    <source>
        <strain evidence="7">5.12</strain>
    </source>
</reference>
<evidence type="ECO:0000313" key="7">
    <source>
        <dbReference type="Proteomes" id="UP000219285"/>
    </source>
</evidence>
<evidence type="ECO:0000256" key="5">
    <source>
        <dbReference type="HAMAP-Rule" id="MF_00821"/>
    </source>
</evidence>
<evidence type="ECO:0000256" key="4">
    <source>
        <dbReference type="ARBA" id="ARBA00023010"/>
    </source>
</evidence>
<reference evidence="6 7" key="2">
    <citation type="submission" date="2020-04" db="EMBL/GenBank/DDBJ databases">
        <title>Complete genome sequence of Alteromonas pelagimontana 5.12T.</title>
        <authorList>
            <person name="Sinha R.K."/>
            <person name="Krishnan K.P."/>
            <person name="Kurian J.P."/>
        </authorList>
    </citation>
    <scope>NUCLEOTIDE SEQUENCE [LARGE SCALE GENOMIC DNA]</scope>
    <source>
        <strain evidence="6 7">5.12</strain>
    </source>
</reference>
<evidence type="ECO:0000256" key="1">
    <source>
        <dbReference type="ARBA" id="ARBA00009990"/>
    </source>
</evidence>
<dbReference type="GO" id="GO:0051082">
    <property type="term" value="F:unfolded protein binding"/>
    <property type="evidence" value="ECO:0007669"/>
    <property type="project" value="InterPro"/>
</dbReference>
<comment type="function">
    <text evidence="5">One of the proteins required for the normal export of preproteins out of the cell cytoplasm. It is a molecular chaperone that binds to a subset of precursor proteins, maintaining them in a translocation-competent state. It also specifically binds to its receptor SecA.</text>
</comment>
<dbReference type="NCBIfam" id="NF004392">
    <property type="entry name" value="PRK05751.1-3"/>
    <property type="match status" value="1"/>
</dbReference>